<feature type="transmembrane region" description="Helical" evidence="1">
    <location>
        <begin position="7"/>
        <end position="25"/>
    </location>
</feature>
<dbReference type="EMBL" id="JBHUDH010000253">
    <property type="protein sequence ID" value="MFD1527678.1"/>
    <property type="molecule type" value="Genomic_DNA"/>
</dbReference>
<proteinExistence type="predicted"/>
<gene>
    <name evidence="2" type="ORF">ACFR9S_15460</name>
</gene>
<feature type="transmembrane region" description="Helical" evidence="1">
    <location>
        <begin position="88"/>
        <end position="109"/>
    </location>
</feature>
<organism evidence="2 3">
    <name type="scientific">Halolamina salina</name>
    <dbReference type="NCBI Taxonomy" id="1220023"/>
    <lineage>
        <taxon>Archaea</taxon>
        <taxon>Methanobacteriati</taxon>
        <taxon>Methanobacteriota</taxon>
        <taxon>Stenosarchaea group</taxon>
        <taxon>Halobacteria</taxon>
        <taxon>Halobacteriales</taxon>
        <taxon>Haloferacaceae</taxon>
    </lineage>
</organism>
<accession>A0ABD6BA35</accession>
<keyword evidence="3" id="KW-1185">Reference proteome</keyword>
<reference evidence="2 3" key="1">
    <citation type="journal article" date="2019" name="Int. J. Syst. Evol. Microbiol.">
        <title>The Global Catalogue of Microorganisms (GCM) 10K type strain sequencing project: providing services to taxonomists for standard genome sequencing and annotation.</title>
        <authorList>
            <consortium name="The Broad Institute Genomics Platform"/>
            <consortium name="The Broad Institute Genome Sequencing Center for Infectious Disease"/>
            <person name="Wu L."/>
            <person name="Ma J."/>
        </authorList>
    </citation>
    <scope>NUCLEOTIDE SEQUENCE [LARGE SCALE GENOMIC DNA]</scope>
    <source>
        <strain evidence="2 3">CGMCC 1.12285</strain>
    </source>
</reference>
<protein>
    <submittedName>
        <fullName evidence="2">Uncharacterized protein</fullName>
    </submittedName>
</protein>
<keyword evidence="1" id="KW-0472">Membrane</keyword>
<evidence type="ECO:0000256" key="1">
    <source>
        <dbReference type="SAM" id="Phobius"/>
    </source>
</evidence>
<keyword evidence="1" id="KW-0812">Transmembrane</keyword>
<keyword evidence="1" id="KW-1133">Transmembrane helix</keyword>
<name>A0ABD6BA35_9EURY</name>
<dbReference type="AlphaFoldDB" id="A0ABD6BA35"/>
<evidence type="ECO:0000313" key="2">
    <source>
        <dbReference type="EMBL" id="MFD1527678.1"/>
    </source>
</evidence>
<feature type="transmembrane region" description="Helical" evidence="1">
    <location>
        <begin position="51"/>
        <end position="76"/>
    </location>
</feature>
<evidence type="ECO:0000313" key="3">
    <source>
        <dbReference type="Proteomes" id="UP001597111"/>
    </source>
</evidence>
<sequence length="132" mass="14657">MSSHVRIGAVVLSAIIYIGVIWLIPGEIRQLITDMLRDVISDGIEDPIKSISVFAGICGVILVTFTILFNISIITLTNLMLNETRPHSLARVIFLLGGVFLLIFGIGFYSHHYETNEEDVSNLEERIAELAE</sequence>
<comment type="caution">
    <text evidence="2">The sequence shown here is derived from an EMBL/GenBank/DDBJ whole genome shotgun (WGS) entry which is preliminary data.</text>
</comment>
<dbReference type="RefSeq" id="WP_379731857.1">
    <property type="nucleotide sequence ID" value="NZ_JBHSWZ010000155.1"/>
</dbReference>
<dbReference type="Proteomes" id="UP001597111">
    <property type="component" value="Unassembled WGS sequence"/>
</dbReference>